<evidence type="ECO:0000259" key="9">
    <source>
        <dbReference type="PROSITE" id="PS50929"/>
    </source>
</evidence>
<keyword evidence="2" id="KW-0813">Transport</keyword>
<dbReference type="OrthoDB" id="6500128at2759"/>
<dbReference type="InterPro" id="IPR036640">
    <property type="entry name" value="ABC1_TM_sf"/>
</dbReference>
<keyword evidence="7" id="KW-0325">Glycoprotein</keyword>
<keyword evidence="6 8" id="KW-0472">Membrane</keyword>
<accession>A0A835RQ49</accession>
<reference evidence="10 11" key="1">
    <citation type="journal article" date="2020" name="Nat. Food">
        <title>A phased Vanilla planifolia genome enables genetic improvement of flavour and production.</title>
        <authorList>
            <person name="Hasing T."/>
            <person name="Tang H."/>
            <person name="Brym M."/>
            <person name="Khazi F."/>
            <person name="Huang T."/>
            <person name="Chambers A.H."/>
        </authorList>
    </citation>
    <scope>NUCLEOTIDE SEQUENCE [LARGE SCALE GENOMIC DNA]</scope>
    <source>
        <tissue evidence="10">Leaf</tissue>
    </source>
</reference>
<evidence type="ECO:0000256" key="6">
    <source>
        <dbReference type="ARBA" id="ARBA00023136"/>
    </source>
</evidence>
<evidence type="ECO:0000256" key="8">
    <source>
        <dbReference type="SAM" id="Phobius"/>
    </source>
</evidence>
<dbReference type="SUPFAM" id="SSF90123">
    <property type="entry name" value="ABC transporter transmembrane region"/>
    <property type="match status" value="1"/>
</dbReference>
<dbReference type="EMBL" id="JADCNM010000002">
    <property type="protein sequence ID" value="KAG0493304.1"/>
    <property type="molecule type" value="Genomic_DNA"/>
</dbReference>
<proteinExistence type="inferred from homology"/>
<dbReference type="Proteomes" id="UP000639772">
    <property type="component" value="Unassembled WGS sequence"/>
</dbReference>
<feature type="transmembrane region" description="Helical" evidence="8">
    <location>
        <begin position="39"/>
        <end position="67"/>
    </location>
</feature>
<evidence type="ECO:0000313" key="10">
    <source>
        <dbReference type="EMBL" id="KAG0493304.1"/>
    </source>
</evidence>
<feature type="domain" description="ABC transmembrane type-1" evidence="9">
    <location>
        <begin position="108"/>
        <end position="174"/>
    </location>
</feature>
<dbReference type="PANTHER" id="PTHR45136:SF2">
    <property type="entry name" value="ABC TRANSPORTER DOMAIN-CONTAINING PROTEIN"/>
    <property type="match status" value="1"/>
</dbReference>
<comment type="caution">
    <text evidence="10">The sequence shown here is derived from an EMBL/GenBank/DDBJ whole genome shotgun (WGS) entry which is preliminary data.</text>
</comment>
<keyword evidence="4" id="KW-0677">Repeat</keyword>
<protein>
    <recommendedName>
        <fullName evidence="9">ABC transmembrane type-1 domain-containing protein</fullName>
    </recommendedName>
</protein>
<name>A0A835RQ49_VANPL</name>
<gene>
    <name evidence="10" type="ORF">HPP92_004298</name>
</gene>
<organism evidence="10 11">
    <name type="scientific">Vanilla planifolia</name>
    <name type="common">Vanilla</name>
    <dbReference type="NCBI Taxonomy" id="51239"/>
    <lineage>
        <taxon>Eukaryota</taxon>
        <taxon>Viridiplantae</taxon>
        <taxon>Streptophyta</taxon>
        <taxon>Embryophyta</taxon>
        <taxon>Tracheophyta</taxon>
        <taxon>Spermatophyta</taxon>
        <taxon>Magnoliopsida</taxon>
        <taxon>Liliopsida</taxon>
        <taxon>Asparagales</taxon>
        <taxon>Orchidaceae</taxon>
        <taxon>Vanilloideae</taxon>
        <taxon>Vanilleae</taxon>
        <taxon>Vanilla</taxon>
    </lineage>
</organism>
<dbReference type="GO" id="GO:0140359">
    <property type="term" value="F:ABC-type transporter activity"/>
    <property type="evidence" value="ECO:0007669"/>
    <property type="project" value="InterPro"/>
</dbReference>
<dbReference type="GO" id="GO:0005524">
    <property type="term" value="F:ATP binding"/>
    <property type="evidence" value="ECO:0007669"/>
    <property type="project" value="InterPro"/>
</dbReference>
<dbReference type="AlphaFoldDB" id="A0A835RQ49"/>
<evidence type="ECO:0000256" key="2">
    <source>
        <dbReference type="ARBA" id="ARBA00022448"/>
    </source>
</evidence>
<dbReference type="InterPro" id="IPR011527">
    <property type="entry name" value="ABC1_TM_dom"/>
</dbReference>
<dbReference type="Gene3D" id="1.20.1560.10">
    <property type="entry name" value="ABC transporter type 1, transmembrane domain"/>
    <property type="match status" value="1"/>
</dbReference>
<evidence type="ECO:0000256" key="7">
    <source>
        <dbReference type="ARBA" id="ARBA00023180"/>
    </source>
</evidence>
<dbReference type="PANTHER" id="PTHR45136">
    <property type="entry name" value="ABC TRANSPORTER DOMAIN-CONTAINING PROTEIN"/>
    <property type="match status" value="1"/>
</dbReference>
<evidence type="ECO:0000256" key="5">
    <source>
        <dbReference type="ARBA" id="ARBA00022989"/>
    </source>
</evidence>
<evidence type="ECO:0000256" key="3">
    <source>
        <dbReference type="ARBA" id="ARBA00022692"/>
    </source>
</evidence>
<comment type="similarity">
    <text evidence="1">Belongs to the ABC transporter superfamily. ABCB family. Multidrug resistance exporter (TC 3.A.1.201) subfamily.</text>
</comment>
<evidence type="ECO:0000256" key="4">
    <source>
        <dbReference type="ARBA" id="ARBA00022737"/>
    </source>
</evidence>
<keyword evidence="5 8" id="KW-1133">Transmembrane helix</keyword>
<keyword evidence="3 8" id="KW-0812">Transmembrane</keyword>
<evidence type="ECO:0000313" key="11">
    <source>
        <dbReference type="Proteomes" id="UP000639772"/>
    </source>
</evidence>
<sequence length="196" mass="21604">MGKTGTSSDITKGNEKVNTYHLMASSVRRVLMHADTVDLCLMALGLFDAAGGGLYLPAILAVMRNLMNDLGEGPSDPSFIYNINKSSLYFVYLATVSFVASFLGEQRVNAIVRRTWDMLAIRTGERQASRMRATYLRALLRQDVGYFDLKVASTTKVITSVSSDSLVIQDVLSEKCEPHNNSKANRIIILKPFGTD</sequence>
<dbReference type="Pfam" id="PF00664">
    <property type="entry name" value="ABC_membrane"/>
    <property type="match status" value="1"/>
</dbReference>
<feature type="transmembrane region" description="Helical" evidence="8">
    <location>
        <begin position="87"/>
        <end position="104"/>
    </location>
</feature>
<evidence type="ECO:0000256" key="1">
    <source>
        <dbReference type="ARBA" id="ARBA00007577"/>
    </source>
</evidence>
<dbReference type="GO" id="GO:0016020">
    <property type="term" value="C:membrane"/>
    <property type="evidence" value="ECO:0007669"/>
    <property type="project" value="InterPro"/>
</dbReference>
<dbReference type="PROSITE" id="PS50929">
    <property type="entry name" value="ABC_TM1F"/>
    <property type="match status" value="1"/>
</dbReference>